<dbReference type="SUPFAM" id="SSF51905">
    <property type="entry name" value="FAD/NAD(P)-binding domain"/>
    <property type="match status" value="1"/>
</dbReference>
<dbReference type="Pfam" id="PF01593">
    <property type="entry name" value="Amino_oxidase"/>
    <property type="match status" value="1"/>
</dbReference>
<evidence type="ECO:0000259" key="1">
    <source>
        <dbReference type="Pfam" id="PF01593"/>
    </source>
</evidence>
<dbReference type="EMBL" id="JPMI01000097">
    <property type="protein sequence ID" value="KFA92375.1"/>
    <property type="molecule type" value="Genomic_DNA"/>
</dbReference>
<accession>A0A084SV90</accession>
<dbReference type="PANTHER" id="PTHR42923:SF46">
    <property type="entry name" value="AMINE OXIDASE"/>
    <property type="match status" value="1"/>
</dbReference>
<evidence type="ECO:0000313" key="2">
    <source>
        <dbReference type="EMBL" id="KFA92375.1"/>
    </source>
</evidence>
<gene>
    <name evidence="2" type="ORF">Q664_15965</name>
</gene>
<name>A0A084SV90_9BACT</name>
<feature type="domain" description="Amine oxidase" evidence="1">
    <location>
        <begin position="597"/>
        <end position="649"/>
    </location>
</feature>
<organism evidence="2 3">
    <name type="scientific">Archangium violaceum Cb vi76</name>
    <dbReference type="NCBI Taxonomy" id="1406225"/>
    <lineage>
        <taxon>Bacteria</taxon>
        <taxon>Pseudomonadati</taxon>
        <taxon>Myxococcota</taxon>
        <taxon>Myxococcia</taxon>
        <taxon>Myxococcales</taxon>
        <taxon>Cystobacterineae</taxon>
        <taxon>Archangiaceae</taxon>
        <taxon>Archangium</taxon>
    </lineage>
</organism>
<dbReference type="AlphaFoldDB" id="A0A084SV90"/>
<proteinExistence type="predicted"/>
<dbReference type="InterPro" id="IPR036188">
    <property type="entry name" value="FAD/NAD-bd_sf"/>
</dbReference>
<comment type="caution">
    <text evidence="2">The sequence shown here is derived from an EMBL/GenBank/DDBJ whole genome shotgun (WGS) entry which is preliminary data.</text>
</comment>
<dbReference type="Proteomes" id="UP000028547">
    <property type="component" value="Unassembled WGS sequence"/>
</dbReference>
<sequence>MKRRIAVLGGGCGAMAAVWALTHLPDWENRFDITVYQLGWRLGGKGSSGRDEKTAFRILEHGLHVWGGFYENAFRMMRQCYDELPPDPNNPLRTWDAAFKKQSAITLQECIGGRTVAWNFDYPENNLEPGSGGTLPTPVEYLPLLAGFINDQISRYAFAIPHQLLAHVRVQLATAKTLLSRLTPSLRLHMEPQLELLRTLEAPVRWLRDKAANLLSGNDPVRRILILLDVFQAIARGMLLDGVLFRGFEVINAYDWREWLQRHGASPSTLDSAIVRCTYDYVFGYVHGRTEEPAFEAGTALHGMMRLLFTYKGAIFWEMQAGMGETVFAPLYLVLARRGVKFRFFHRVLELGVSTDGKYVERLEMQRQATLKQGEYKPLIRVKGIPCWPAQPLYKQLVEGPALKYGGVDLESTRSTWQGETLTLRRGQDFDDVVLAIAIGAHRDIAREVMASAQRFRDMVEHVQTIQTGSMQLWLDVDAMRLGAPPFRRVATACAHPLSTWADLSFLLEREQWLSDAPPRFLAYFCGPLEDGLAVPSIHQLARQWLENNIETLWPDAVSEDGHGLDWNLLHDPLGRKGPERLRAQYIRANTEPSDRYVTSFPGTSKYRLGAGESGLDNLYLAGDWTRTSFNSGCVEAAVISGLQAAQAIGGETIDIIEG</sequence>
<evidence type="ECO:0000313" key="3">
    <source>
        <dbReference type="Proteomes" id="UP000028547"/>
    </source>
</evidence>
<dbReference type="InterPro" id="IPR002937">
    <property type="entry name" value="Amino_oxidase"/>
</dbReference>
<dbReference type="InterPro" id="IPR050464">
    <property type="entry name" value="Zeta_carotene_desat/Oxidored"/>
</dbReference>
<dbReference type="PANTHER" id="PTHR42923">
    <property type="entry name" value="PROTOPORPHYRINOGEN OXIDASE"/>
    <property type="match status" value="1"/>
</dbReference>
<dbReference type="GO" id="GO:0016491">
    <property type="term" value="F:oxidoreductase activity"/>
    <property type="evidence" value="ECO:0007669"/>
    <property type="project" value="InterPro"/>
</dbReference>
<protein>
    <recommendedName>
        <fullName evidence="1">Amine oxidase domain-containing protein</fullName>
    </recommendedName>
</protein>
<reference evidence="2 3" key="1">
    <citation type="submission" date="2014-07" db="EMBL/GenBank/DDBJ databases">
        <title>Draft Genome Sequence of Gephyronic Acid Producer, Cystobacter violaceus Strain Cb vi76.</title>
        <authorList>
            <person name="Stevens D.C."/>
            <person name="Young J."/>
            <person name="Carmichael R."/>
            <person name="Tan J."/>
            <person name="Taylor R.E."/>
        </authorList>
    </citation>
    <scope>NUCLEOTIDE SEQUENCE [LARGE SCALE GENOMIC DNA]</scope>
    <source>
        <strain evidence="2 3">Cb vi76</strain>
    </source>
</reference>
<dbReference type="RefSeq" id="WP_043395292.1">
    <property type="nucleotide sequence ID" value="NZ_JPMI01000097.1"/>
</dbReference>
<dbReference type="Pfam" id="PF13450">
    <property type="entry name" value="NAD_binding_8"/>
    <property type="match status" value="1"/>
</dbReference>